<sequence length="59" mass="6284">MSPRDAFGRETDEGRPTDEVAPGATSSSAGPRTGVPRWLPWLVAVDLVIALVVVLLVVR</sequence>
<dbReference type="EMBL" id="PYYB01000001">
    <property type="protein sequence ID" value="PTL58754.1"/>
    <property type="molecule type" value="Genomic_DNA"/>
</dbReference>
<evidence type="ECO:0000313" key="4">
    <source>
        <dbReference type="Proteomes" id="UP000240739"/>
    </source>
</evidence>
<keyword evidence="4" id="KW-1185">Reference proteome</keyword>
<feature type="compositionally biased region" description="Basic and acidic residues" evidence="1">
    <location>
        <begin position="1"/>
        <end position="18"/>
    </location>
</feature>
<dbReference type="AlphaFoldDB" id="A0A2T4UHN4"/>
<feature type="transmembrane region" description="Helical" evidence="2">
    <location>
        <begin position="38"/>
        <end position="58"/>
    </location>
</feature>
<keyword evidence="2" id="KW-0472">Membrane</keyword>
<dbReference type="Proteomes" id="UP000240739">
    <property type="component" value="Unassembled WGS sequence"/>
</dbReference>
<evidence type="ECO:0000313" key="3">
    <source>
        <dbReference type="EMBL" id="PTL58754.1"/>
    </source>
</evidence>
<evidence type="ECO:0000256" key="1">
    <source>
        <dbReference type="SAM" id="MobiDB-lite"/>
    </source>
</evidence>
<organism evidence="3 4">
    <name type="scientific">Paraconexibacter algicola</name>
    <dbReference type="NCBI Taxonomy" id="2133960"/>
    <lineage>
        <taxon>Bacteria</taxon>
        <taxon>Bacillati</taxon>
        <taxon>Actinomycetota</taxon>
        <taxon>Thermoleophilia</taxon>
        <taxon>Solirubrobacterales</taxon>
        <taxon>Paraconexibacteraceae</taxon>
        <taxon>Paraconexibacter</taxon>
    </lineage>
</organism>
<protein>
    <submittedName>
        <fullName evidence="3">Uncharacterized protein</fullName>
    </submittedName>
</protein>
<keyword evidence="2" id="KW-1133">Transmembrane helix</keyword>
<accession>A0A2T4UHN4</accession>
<gene>
    <name evidence="3" type="ORF">C7Y72_03370</name>
</gene>
<proteinExistence type="predicted"/>
<evidence type="ECO:0000256" key="2">
    <source>
        <dbReference type="SAM" id="Phobius"/>
    </source>
</evidence>
<dbReference type="RefSeq" id="WP_107567191.1">
    <property type="nucleotide sequence ID" value="NZ_PYYB01000001.1"/>
</dbReference>
<name>A0A2T4UHN4_9ACTN</name>
<keyword evidence="2" id="KW-0812">Transmembrane</keyword>
<feature type="region of interest" description="Disordered" evidence="1">
    <location>
        <begin position="1"/>
        <end position="34"/>
    </location>
</feature>
<reference evidence="3 4" key="1">
    <citation type="submission" date="2018-03" db="EMBL/GenBank/DDBJ databases">
        <title>Aquarubrobacter algicola gen. nov., sp. nov., a novel actinobacterium isolated from shallow eutrophic lake during the end of cyanobacterial harmful algal blooms.</title>
        <authorList>
            <person name="Chun S.J."/>
        </authorList>
    </citation>
    <scope>NUCLEOTIDE SEQUENCE [LARGE SCALE GENOMIC DNA]</scope>
    <source>
        <strain evidence="3 4">Seoho-28</strain>
    </source>
</reference>
<comment type="caution">
    <text evidence="3">The sequence shown here is derived from an EMBL/GenBank/DDBJ whole genome shotgun (WGS) entry which is preliminary data.</text>
</comment>